<comment type="caution">
    <text evidence="3">The sequence shown here is derived from an EMBL/GenBank/DDBJ whole genome shotgun (WGS) entry which is preliminary data.</text>
</comment>
<reference evidence="3" key="1">
    <citation type="submission" date="2023-06" db="EMBL/GenBank/DDBJ databases">
        <title>Multi-omics analyses reveal the molecular pathogenesis toolkit of Lasiodiplodia hormozganensis, a cross-kingdom pathogen.</title>
        <authorList>
            <person name="Felix C."/>
            <person name="Meneses R."/>
            <person name="Goncalves M.F.M."/>
            <person name="Tilleman L."/>
            <person name="Duarte A.S."/>
            <person name="Jorrin-Novo J.V."/>
            <person name="Van De Peer Y."/>
            <person name="Deforce D."/>
            <person name="Van Nieuwerburgh F."/>
            <person name="Esteves A.C."/>
            <person name="Alves A."/>
        </authorList>
    </citation>
    <scope>NUCLEOTIDE SEQUENCE</scope>
    <source>
        <strain evidence="3">CBS 339.90</strain>
    </source>
</reference>
<sequence length="382" mass="41914">MAKRKHDDSASDPQQPDATTTDRSESMQPSATASSSVLETHISTSVAPSQILEPSQSSGAVDAAPQQPQAITSQAYNGPVKRKKVIDHQAAMASVLNAEISLMKNEVSTLEAQNAAIKAENAELDARNDKFESENIDLKALNDSLKIRNSYLEAQRNKLKEQNIKLQAQYDKLDDDHHNIDAVKNGRKSLHGNVEVQRDKLKAQNTKLHNKYATLQAEYSDLEGQHHELRIQFSSMKKHIRKLQDVALFEQDDHGDYTRAILKKMQEFAYEVQQGLGIYATSKKSLPGYLLDTYENANELSDFLYKTVGPHRPPKRSGAAVLSAKTDLMDDSSGSDYPGDIDDTDDSDGTDDTDDTCDSDDSIDSSDTGDSGSCSDSGGSSI</sequence>
<dbReference type="AlphaFoldDB" id="A0AA39W401"/>
<keyword evidence="1" id="KW-0175">Coiled coil</keyword>
<feature type="compositionally biased region" description="Polar residues" evidence="2">
    <location>
        <begin position="26"/>
        <end position="59"/>
    </location>
</feature>
<organism evidence="3 4">
    <name type="scientific">Lasiodiplodia hormozganensis</name>
    <dbReference type="NCBI Taxonomy" id="869390"/>
    <lineage>
        <taxon>Eukaryota</taxon>
        <taxon>Fungi</taxon>
        <taxon>Dikarya</taxon>
        <taxon>Ascomycota</taxon>
        <taxon>Pezizomycotina</taxon>
        <taxon>Dothideomycetes</taxon>
        <taxon>Dothideomycetes incertae sedis</taxon>
        <taxon>Botryosphaeriales</taxon>
        <taxon>Botryosphaeriaceae</taxon>
        <taxon>Lasiodiplodia</taxon>
    </lineage>
</organism>
<feature type="region of interest" description="Disordered" evidence="2">
    <location>
        <begin position="308"/>
        <end position="382"/>
    </location>
</feature>
<dbReference type="EMBL" id="JAUJDW010000227">
    <property type="protein sequence ID" value="KAK0610224.1"/>
    <property type="molecule type" value="Genomic_DNA"/>
</dbReference>
<proteinExistence type="predicted"/>
<feature type="compositionally biased region" description="Low complexity" evidence="2">
    <location>
        <begin position="365"/>
        <end position="382"/>
    </location>
</feature>
<dbReference type="Proteomes" id="UP001175001">
    <property type="component" value="Unassembled WGS sequence"/>
</dbReference>
<feature type="compositionally biased region" description="Acidic residues" evidence="2">
    <location>
        <begin position="339"/>
        <end position="364"/>
    </location>
</feature>
<evidence type="ECO:0000256" key="1">
    <source>
        <dbReference type="SAM" id="Coils"/>
    </source>
</evidence>
<evidence type="ECO:0000313" key="4">
    <source>
        <dbReference type="Proteomes" id="UP001175001"/>
    </source>
</evidence>
<name>A0AA39W401_9PEZI</name>
<protein>
    <submittedName>
        <fullName evidence="3">AP-1-like transcription factor YAP6</fullName>
    </submittedName>
</protein>
<feature type="compositionally biased region" description="Polar residues" evidence="2">
    <location>
        <begin position="66"/>
        <end position="76"/>
    </location>
</feature>
<feature type="region of interest" description="Disordered" evidence="2">
    <location>
        <begin position="1"/>
        <end position="76"/>
    </location>
</feature>
<feature type="coiled-coil region" evidence="1">
    <location>
        <begin position="93"/>
        <end position="232"/>
    </location>
</feature>
<gene>
    <name evidence="3" type="primary">YAP6</name>
    <name evidence="3" type="ORF">DIS24_g12141</name>
</gene>
<accession>A0AA39W401</accession>
<keyword evidence="4" id="KW-1185">Reference proteome</keyword>
<evidence type="ECO:0000313" key="3">
    <source>
        <dbReference type="EMBL" id="KAK0610224.1"/>
    </source>
</evidence>
<evidence type="ECO:0000256" key="2">
    <source>
        <dbReference type="SAM" id="MobiDB-lite"/>
    </source>
</evidence>